<dbReference type="InterPro" id="IPR006439">
    <property type="entry name" value="HAD-SF_hydro_IA"/>
</dbReference>
<evidence type="ECO:0000313" key="6">
    <source>
        <dbReference type="Proteomes" id="UP000823914"/>
    </source>
</evidence>
<accession>A0A9E2L5F6</accession>
<comment type="caution">
    <text evidence="5">The sequence shown here is derived from an EMBL/GenBank/DDBJ whole genome shotgun (WGS) entry which is preliminary data.</text>
</comment>
<dbReference type="PANTHER" id="PTHR43434">
    <property type="entry name" value="PHOSPHOGLYCOLATE PHOSPHATASE"/>
    <property type="match status" value="1"/>
</dbReference>
<dbReference type="InterPro" id="IPR023214">
    <property type="entry name" value="HAD_sf"/>
</dbReference>
<proteinExistence type="inferred from homology"/>
<comment type="similarity">
    <text evidence="3">Belongs to the HAD-like hydrolase superfamily. CbbY/CbbZ/Gph/YieH family.</text>
</comment>
<evidence type="ECO:0000256" key="2">
    <source>
        <dbReference type="ARBA" id="ARBA00004818"/>
    </source>
</evidence>
<keyword evidence="5" id="KW-0378">Hydrolase</keyword>
<organism evidence="5 6">
    <name type="scientific">Candidatus Treponema excrementipullorum</name>
    <dbReference type="NCBI Taxonomy" id="2838768"/>
    <lineage>
        <taxon>Bacteria</taxon>
        <taxon>Pseudomonadati</taxon>
        <taxon>Spirochaetota</taxon>
        <taxon>Spirochaetia</taxon>
        <taxon>Spirochaetales</taxon>
        <taxon>Treponemataceae</taxon>
        <taxon>Treponema</taxon>
    </lineage>
</organism>
<dbReference type="Pfam" id="PF13419">
    <property type="entry name" value="HAD_2"/>
    <property type="match status" value="1"/>
</dbReference>
<dbReference type="PRINTS" id="PR00413">
    <property type="entry name" value="HADHALOGNASE"/>
</dbReference>
<dbReference type="InterPro" id="IPR023198">
    <property type="entry name" value="PGP-like_dom2"/>
</dbReference>
<dbReference type="InterPro" id="IPR036412">
    <property type="entry name" value="HAD-like_sf"/>
</dbReference>
<reference evidence="5" key="2">
    <citation type="submission" date="2021-04" db="EMBL/GenBank/DDBJ databases">
        <authorList>
            <person name="Gilroy R."/>
        </authorList>
    </citation>
    <scope>NUCLEOTIDE SEQUENCE</scope>
    <source>
        <strain evidence="5">Gambia15-2214</strain>
    </source>
</reference>
<dbReference type="NCBIfam" id="TIGR01549">
    <property type="entry name" value="HAD-SF-IA-v1"/>
    <property type="match status" value="1"/>
</dbReference>
<dbReference type="InterPro" id="IPR041492">
    <property type="entry name" value="HAD_2"/>
</dbReference>
<dbReference type="Gene3D" id="1.10.150.240">
    <property type="entry name" value="Putative phosphatase, domain 2"/>
    <property type="match status" value="1"/>
</dbReference>
<sequence length="239" mass="26079">MNLKTVKAIIFDFDGVIADTVVDIADAVNKTLENFGFTTLPVATVLSFTGDGAVKLLQRALEAADKIEQTSATFRDIYQWYVQYYESHCVAKTVLYPGMENLLELLNIKNIPVAIVSNKPWAVTDAIVKKLNIAHLFATVIGPEQTAHVKPNPEGILLAIKTINEKLAEHHKAPLRLEEVLMVGDSATDIQAGKNAGIKTCAVTGGYGNKEKLRQATPDMELVLASELMVPLGEPDNHE</sequence>
<evidence type="ECO:0000313" key="5">
    <source>
        <dbReference type="EMBL" id="MBU3851036.1"/>
    </source>
</evidence>
<dbReference type="Proteomes" id="UP000823914">
    <property type="component" value="Unassembled WGS sequence"/>
</dbReference>
<dbReference type="GO" id="GO:0008967">
    <property type="term" value="F:phosphoglycolate phosphatase activity"/>
    <property type="evidence" value="ECO:0007669"/>
    <property type="project" value="UniProtKB-EC"/>
</dbReference>
<comment type="pathway">
    <text evidence="2">Organic acid metabolism; glycolate biosynthesis; glycolate from 2-phosphoglycolate: step 1/1.</text>
</comment>
<dbReference type="GO" id="GO:0006281">
    <property type="term" value="P:DNA repair"/>
    <property type="evidence" value="ECO:0007669"/>
    <property type="project" value="TreeGrafter"/>
</dbReference>
<dbReference type="SUPFAM" id="SSF56784">
    <property type="entry name" value="HAD-like"/>
    <property type="match status" value="1"/>
</dbReference>
<dbReference type="SFLD" id="SFLDG01129">
    <property type="entry name" value="C1.5:_HAD__Beta-PGM__Phosphata"/>
    <property type="match status" value="1"/>
</dbReference>
<dbReference type="SFLD" id="SFLDG01135">
    <property type="entry name" value="C1.5.6:_HAD__Beta-PGM__Phospha"/>
    <property type="match status" value="1"/>
</dbReference>
<comment type="catalytic activity">
    <reaction evidence="1">
        <text>2-phosphoglycolate + H2O = glycolate + phosphate</text>
        <dbReference type="Rhea" id="RHEA:14369"/>
        <dbReference type="ChEBI" id="CHEBI:15377"/>
        <dbReference type="ChEBI" id="CHEBI:29805"/>
        <dbReference type="ChEBI" id="CHEBI:43474"/>
        <dbReference type="ChEBI" id="CHEBI:58033"/>
        <dbReference type="EC" id="3.1.3.18"/>
    </reaction>
</comment>
<reference evidence="5" key="1">
    <citation type="journal article" date="2021" name="PeerJ">
        <title>Extensive microbial diversity within the chicken gut microbiome revealed by metagenomics and culture.</title>
        <authorList>
            <person name="Gilroy R."/>
            <person name="Ravi A."/>
            <person name="Getino M."/>
            <person name="Pursley I."/>
            <person name="Horton D.L."/>
            <person name="Alikhan N.F."/>
            <person name="Baker D."/>
            <person name="Gharbi K."/>
            <person name="Hall N."/>
            <person name="Watson M."/>
            <person name="Adriaenssens E.M."/>
            <person name="Foster-Nyarko E."/>
            <person name="Jarju S."/>
            <person name="Secka A."/>
            <person name="Antonio M."/>
            <person name="Oren A."/>
            <person name="Chaudhuri R.R."/>
            <person name="La Ragione R."/>
            <person name="Hildebrand F."/>
            <person name="Pallen M.J."/>
        </authorList>
    </citation>
    <scope>NUCLEOTIDE SEQUENCE</scope>
    <source>
        <strain evidence="5">Gambia15-2214</strain>
    </source>
</reference>
<dbReference type="PANTHER" id="PTHR43434:SF1">
    <property type="entry name" value="PHOSPHOGLYCOLATE PHOSPHATASE"/>
    <property type="match status" value="1"/>
</dbReference>
<protein>
    <recommendedName>
        <fullName evidence="4">phosphoglycolate phosphatase</fullName>
        <ecNumber evidence="4">3.1.3.18</ecNumber>
    </recommendedName>
</protein>
<dbReference type="AlphaFoldDB" id="A0A9E2L5F6"/>
<evidence type="ECO:0000256" key="1">
    <source>
        <dbReference type="ARBA" id="ARBA00000830"/>
    </source>
</evidence>
<dbReference type="Gene3D" id="3.40.50.1000">
    <property type="entry name" value="HAD superfamily/HAD-like"/>
    <property type="match status" value="1"/>
</dbReference>
<dbReference type="EC" id="3.1.3.18" evidence="4"/>
<evidence type="ECO:0000256" key="3">
    <source>
        <dbReference type="ARBA" id="ARBA00006171"/>
    </source>
</evidence>
<dbReference type="InterPro" id="IPR050155">
    <property type="entry name" value="HAD-like_hydrolase_sf"/>
</dbReference>
<dbReference type="EMBL" id="JAHLFV010000243">
    <property type="protein sequence ID" value="MBU3851036.1"/>
    <property type="molecule type" value="Genomic_DNA"/>
</dbReference>
<dbReference type="GO" id="GO:0005829">
    <property type="term" value="C:cytosol"/>
    <property type="evidence" value="ECO:0007669"/>
    <property type="project" value="TreeGrafter"/>
</dbReference>
<evidence type="ECO:0000256" key="4">
    <source>
        <dbReference type="ARBA" id="ARBA00013078"/>
    </source>
</evidence>
<gene>
    <name evidence="5" type="ORF">IAA16_10750</name>
</gene>
<dbReference type="SFLD" id="SFLDS00003">
    <property type="entry name" value="Haloacid_Dehalogenase"/>
    <property type="match status" value="1"/>
</dbReference>
<name>A0A9E2L5F6_9SPIR</name>